<dbReference type="EMBL" id="AP027080">
    <property type="protein sequence ID" value="BDU71970.1"/>
    <property type="molecule type" value="Genomic_DNA"/>
</dbReference>
<evidence type="ECO:0000256" key="1">
    <source>
        <dbReference type="SAM" id="Phobius"/>
    </source>
</evidence>
<gene>
    <name evidence="2" type="ORF">METEAL_11440</name>
</gene>
<keyword evidence="1" id="KW-1133">Transmembrane helix</keyword>
<dbReference type="AlphaFoldDB" id="A0AA48GPU9"/>
<protein>
    <recommendedName>
        <fullName evidence="4">DUF3667 domain-containing protein</fullName>
    </recommendedName>
</protein>
<proteinExistence type="predicted"/>
<feature type="transmembrane region" description="Helical" evidence="1">
    <location>
        <begin position="81"/>
        <end position="99"/>
    </location>
</feature>
<dbReference type="KEGG" id="msil:METEAL_11440"/>
<feature type="transmembrane region" description="Helical" evidence="1">
    <location>
        <begin position="212"/>
        <end position="233"/>
    </location>
</feature>
<dbReference type="Proteomes" id="UP001238179">
    <property type="component" value="Chromosome"/>
</dbReference>
<evidence type="ECO:0000313" key="3">
    <source>
        <dbReference type="Proteomes" id="UP001238179"/>
    </source>
</evidence>
<dbReference type="Pfam" id="PF12412">
    <property type="entry name" value="DUF3667"/>
    <property type="match status" value="1"/>
</dbReference>
<evidence type="ECO:0000313" key="2">
    <source>
        <dbReference type="EMBL" id="BDU71970.1"/>
    </source>
</evidence>
<dbReference type="InterPro" id="IPR022134">
    <property type="entry name" value="DUF3667"/>
</dbReference>
<feature type="transmembrane region" description="Helical" evidence="1">
    <location>
        <begin position="245"/>
        <end position="271"/>
    </location>
</feature>
<sequence>MTSTGSCLDCGTPLHGPFCSQCGQHRQDRDLRLGHVLKEAVLEFFNLDSRLVATLRLLFLRPGELTLAYFAGHRARFLPPFRLYVFVSILLFMLLGSAGTSTRAPGKGRANVIVQVDDEAPLPEAAPAKKPGRIKRGILKAKENPEAFKAVLLLWISRVMFLLLPAFAALLLLFHAGSGTYFVEHVIFSLHFHAYAFSVFIVQEILAKAPWGLVRVAGGLLFLALPVHLCLALKRVHGGKAWKRHLRGIALSGTYLVVVGTVLVTVVLLVITRG</sequence>
<dbReference type="RefSeq" id="WP_316414872.1">
    <property type="nucleotide sequence ID" value="NZ_AP027080.1"/>
</dbReference>
<feature type="transmembrane region" description="Helical" evidence="1">
    <location>
        <begin position="152"/>
        <end position="174"/>
    </location>
</feature>
<evidence type="ECO:0008006" key="4">
    <source>
        <dbReference type="Google" id="ProtNLM"/>
    </source>
</evidence>
<keyword evidence="3" id="KW-1185">Reference proteome</keyword>
<name>A0AA48GPU9_9BACT</name>
<reference evidence="3" key="1">
    <citation type="journal article" date="2023" name="Int. J. Syst. Evol. Microbiol.">
        <title>Mesoterricola silvestris gen. nov., sp. nov., Mesoterricola sediminis sp. nov., Geothrix oryzae sp. nov., Geothrix edaphica sp. nov., Geothrix rubra sp. nov., and Geothrix limicola sp. nov., six novel members of Acidobacteriota isolated from soils.</title>
        <authorList>
            <person name="Itoh H."/>
            <person name="Sugisawa Y."/>
            <person name="Mise K."/>
            <person name="Xu Z."/>
            <person name="Kuniyasu M."/>
            <person name="Ushijima N."/>
            <person name="Kawano K."/>
            <person name="Kobayashi E."/>
            <person name="Shiratori Y."/>
            <person name="Masuda Y."/>
            <person name="Senoo K."/>
        </authorList>
    </citation>
    <scope>NUCLEOTIDE SEQUENCE [LARGE SCALE GENOMIC DNA]</scope>
    <source>
        <strain evidence="3">W79</strain>
    </source>
</reference>
<keyword evidence="1" id="KW-0472">Membrane</keyword>
<keyword evidence="1" id="KW-0812">Transmembrane</keyword>
<organism evidence="2 3">
    <name type="scientific">Mesoterricola silvestris</name>
    <dbReference type="NCBI Taxonomy" id="2927979"/>
    <lineage>
        <taxon>Bacteria</taxon>
        <taxon>Pseudomonadati</taxon>
        <taxon>Acidobacteriota</taxon>
        <taxon>Holophagae</taxon>
        <taxon>Holophagales</taxon>
        <taxon>Holophagaceae</taxon>
        <taxon>Mesoterricola</taxon>
    </lineage>
</organism>
<accession>A0AA48GPU9</accession>
<feature type="transmembrane region" description="Helical" evidence="1">
    <location>
        <begin position="186"/>
        <end position="206"/>
    </location>
</feature>